<proteinExistence type="predicted"/>
<dbReference type="Proteomes" id="UP000326857">
    <property type="component" value="Unassembled WGS sequence"/>
</dbReference>
<gene>
    <name evidence="1" type="ORF">SPHINGO391_280006</name>
</gene>
<organism evidence="1 2">
    <name type="scientific">Sphingomonas aurantiaca</name>
    <dbReference type="NCBI Taxonomy" id="185949"/>
    <lineage>
        <taxon>Bacteria</taxon>
        <taxon>Pseudomonadati</taxon>
        <taxon>Pseudomonadota</taxon>
        <taxon>Alphaproteobacteria</taxon>
        <taxon>Sphingomonadales</taxon>
        <taxon>Sphingomonadaceae</taxon>
        <taxon>Sphingomonas</taxon>
    </lineage>
</organism>
<protein>
    <submittedName>
        <fullName evidence="1">Uncharacterized protein</fullName>
    </submittedName>
</protein>
<sequence length="56" mass="6035">MMKRSLATERCGTTAEVQSLHADSGTDHGRLTRALTCGVCGLVARPDGKRFCRTLV</sequence>
<dbReference type="AlphaFoldDB" id="A0A5E7XX85"/>
<reference evidence="1 2" key="1">
    <citation type="submission" date="2019-09" db="EMBL/GenBank/DDBJ databases">
        <authorList>
            <person name="Dittami M. S."/>
        </authorList>
    </citation>
    <scope>NUCLEOTIDE SEQUENCE [LARGE SCALE GENOMIC DNA]</scope>
    <source>
        <strain evidence="1">SPHINGO391</strain>
    </source>
</reference>
<evidence type="ECO:0000313" key="2">
    <source>
        <dbReference type="Proteomes" id="UP000326857"/>
    </source>
</evidence>
<name>A0A5E7XX85_9SPHN</name>
<accession>A0A5E7XX85</accession>
<evidence type="ECO:0000313" key="1">
    <source>
        <dbReference type="EMBL" id="VVS98731.1"/>
    </source>
</evidence>
<dbReference type="EMBL" id="CABVLI010000021">
    <property type="protein sequence ID" value="VVS98731.1"/>
    <property type="molecule type" value="Genomic_DNA"/>
</dbReference>